<protein>
    <submittedName>
        <fullName evidence="1">Nucleotidyl transferase AbiEii toxin, Type IV TA system</fullName>
    </submittedName>
</protein>
<keyword evidence="1" id="KW-0808">Transferase</keyword>
<evidence type="ECO:0000313" key="1">
    <source>
        <dbReference type="EMBL" id="SFK11896.1"/>
    </source>
</evidence>
<dbReference type="EMBL" id="FOSN01000002">
    <property type="protein sequence ID" value="SFK11896.1"/>
    <property type="molecule type" value="Genomic_DNA"/>
</dbReference>
<dbReference type="InterPro" id="IPR014942">
    <property type="entry name" value="AbiEii"/>
</dbReference>
<reference evidence="1 2" key="1">
    <citation type="submission" date="2016-10" db="EMBL/GenBank/DDBJ databases">
        <authorList>
            <person name="de Groot N.N."/>
        </authorList>
    </citation>
    <scope>NUCLEOTIDE SEQUENCE [LARGE SCALE GENOMIC DNA]</scope>
    <source>
        <strain evidence="1 2">NE2</strain>
    </source>
</reference>
<dbReference type="GO" id="GO:0016740">
    <property type="term" value="F:transferase activity"/>
    <property type="evidence" value="ECO:0007669"/>
    <property type="project" value="UniProtKB-KW"/>
</dbReference>
<keyword evidence="2" id="KW-1185">Reference proteome</keyword>
<accession>A0A1I3WZ31</accession>
<gene>
    <name evidence="1" type="ORF">SAMN05444581_102202</name>
</gene>
<dbReference type="STRING" id="1612308.SAMN05444581_102202"/>
<organism evidence="1 2">
    <name type="scientific">Methylocapsa palsarum</name>
    <dbReference type="NCBI Taxonomy" id="1612308"/>
    <lineage>
        <taxon>Bacteria</taxon>
        <taxon>Pseudomonadati</taxon>
        <taxon>Pseudomonadota</taxon>
        <taxon>Alphaproteobacteria</taxon>
        <taxon>Hyphomicrobiales</taxon>
        <taxon>Beijerinckiaceae</taxon>
        <taxon>Methylocapsa</taxon>
    </lineage>
</organism>
<evidence type="ECO:0000313" key="2">
    <source>
        <dbReference type="Proteomes" id="UP000198755"/>
    </source>
</evidence>
<dbReference type="RefSeq" id="WP_091678239.1">
    <property type="nucleotide sequence ID" value="NZ_FOSN01000002.1"/>
</dbReference>
<dbReference type="AlphaFoldDB" id="A0A1I3WZ31"/>
<dbReference type="Proteomes" id="UP000198755">
    <property type="component" value="Unassembled WGS sequence"/>
</dbReference>
<dbReference type="Pfam" id="PF08843">
    <property type="entry name" value="AbiEii"/>
    <property type="match status" value="1"/>
</dbReference>
<dbReference type="OrthoDB" id="9796281at2"/>
<proteinExistence type="predicted"/>
<sequence>MSDSFSPRLDILPPPQRRLWNELAEVPPEFVLYGGTAIALHLGHRVSVDFDFFGDKALDPARLVPAIPFLAGATVTQREPNAFSCNVDCGGLVKLSFFGLPDIPRLLPPLIAPDNGLRVASLLDLAGAKASVVQQRAEAKDYLDIDALLTDGRIDLPMALTAARAIHGMEFNPQSTLKALCYFEDGNLRRLPGSVKDRLAKAVREVDLDRLPALPGAGRNLDPDHGPSR</sequence>
<name>A0A1I3WZ31_9HYPH</name>